<keyword evidence="5" id="KW-0997">Cell inner membrane</keyword>
<dbReference type="InterPro" id="IPR012902">
    <property type="entry name" value="N_methyl_site"/>
</dbReference>
<evidence type="ECO:0000256" key="9">
    <source>
        <dbReference type="ARBA" id="ARBA00025772"/>
    </source>
</evidence>
<evidence type="ECO:0000256" key="8">
    <source>
        <dbReference type="ARBA" id="ARBA00023136"/>
    </source>
</evidence>
<evidence type="ECO:0000256" key="11">
    <source>
        <dbReference type="SAM" id="Phobius"/>
    </source>
</evidence>
<dbReference type="EMBL" id="JBHSEW010000001">
    <property type="protein sequence ID" value="MFC4620885.1"/>
    <property type="molecule type" value="Genomic_DNA"/>
</dbReference>
<reference evidence="14" key="1">
    <citation type="journal article" date="2019" name="Int. J. Syst. Evol. Microbiol.">
        <title>The Global Catalogue of Microorganisms (GCM) 10K type strain sequencing project: providing services to taxonomists for standard genome sequencing and annotation.</title>
        <authorList>
            <consortium name="The Broad Institute Genomics Platform"/>
            <consortium name="The Broad Institute Genome Sequencing Center for Infectious Disease"/>
            <person name="Wu L."/>
            <person name="Ma J."/>
        </authorList>
    </citation>
    <scope>NUCLEOTIDE SEQUENCE [LARGE SCALE GENOMIC DNA]</scope>
    <source>
        <strain evidence="14">JCM 11650</strain>
    </source>
</reference>
<protein>
    <recommendedName>
        <fullName evidence="2">Type II secretion system protein H</fullName>
    </recommendedName>
    <alternativeName>
        <fullName evidence="10">General secretion pathway protein H</fullName>
    </alternativeName>
</protein>
<proteinExistence type="inferred from homology"/>
<evidence type="ECO:0000256" key="2">
    <source>
        <dbReference type="ARBA" id="ARBA00021549"/>
    </source>
</evidence>
<evidence type="ECO:0000256" key="5">
    <source>
        <dbReference type="ARBA" id="ARBA00022519"/>
    </source>
</evidence>
<feature type="domain" description="General secretion pathway GspH" evidence="12">
    <location>
        <begin position="50"/>
        <end position="160"/>
    </location>
</feature>
<feature type="transmembrane region" description="Helical" evidence="11">
    <location>
        <begin position="20"/>
        <end position="38"/>
    </location>
</feature>
<keyword evidence="7 11" id="KW-1133">Transmembrane helix</keyword>
<keyword evidence="3" id="KW-1003">Cell membrane</keyword>
<keyword evidence="8 11" id="KW-0472">Membrane</keyword>
<comment type="caution">
    <text evidence="13">The sequence shown here is derived from an EMBL/GenBank/DDBJ whole genome shotgun (WGS) entry which is preliminary data.</text>
</comment>
<dbReference type="InterPro" id="IPR045584">
    <property type="entry name" value="Pilin-like"/>
</dbReference>
<dbReference type="Gene3D" id="3.55.40.10">
    <property type="entry name" value="minor pseudopilin epsh domain"/>
    <property type="match status" value="1"/>
</dbReference>
<evidence type="ECO:0000256" key="6">
    <source>
        <dbReference type="ARBA" id="ARBA00022692"/>
    </source>
</evidence>
<dbReference type="Pfam" id="PF12019">
    <property type="entry name" value="GspH"/>
    <property type="match status" value="1"/>
</dbReference>
<evidence type="ECO:0000259" key="12">
    <source>
        <dbReference type="Pfam" id="PF12019"/>
    </source>
</evidence>
<keyword evidence="6 11" id="KW-0812">Transmembrane</keyword>
<comment type="similarity">
    <text evidence="9">Belongs to the GSP H family.</text>
</comment>
<evidence type="ECO:0000256" key="4">
    <source>
        <dbReference type="ARBA" id="ARBA00022481"/>
    </source>
</evidence>
<sequence>MQHPRYPSHLLTQGFTNVELMVTVAVLGVLTAIAAPSFRPLFERWRVHQATSDLENSLYYARSEAIKRGGNITMEKYANTAGGCQNASTTQEWGCGWVICHDKDNNGTCHATKDPKLQEVRLSGDVNVMRKPSGKSLKFDRYGMTNGNNTLSFTLLPASSGVSSNDTKTLCMASGGRIRTLSGEIDCKKQL</sequence>
<evidence type="ECO:0000256" key="7">
    <source>
        <dbReference type="ARBA" id="ARBA00022989"/>
    </source>
</evidence>
<dbReference type="SUPFAM" id="SSF54523">
    <property type="entry name" value="Pili subunits"/>
    <property type="match status" value="1"/>
</dbReference>
<gene>
    <name evidence="13" type="ORF">ACFO3A_01455</name>
</gene>
<organism evidence="13 14">
    <name type="scientific">Comamonas nitrativorans</name>
    <dbReference type="NCBI Taxonomy" id="108437"/>
    <lineage>
        <taxon>Bacteria</taxon>
        <taxon>Pseudomonadati</taxon>
        <taxon>Pseudomonadota</taxon>
        <taxon>Betaproteobacteria</taxon>
        <taxon>Burkholderiales</taxon>
        <taxon>Comamonadaceae</taxon>
        <taxon>Comamonas</taxon>
    </lineage>
</organism>
<dbReference type="Proteomes" id="UP001595967">
    <property type="component" value="Unassembled WGS sequence"/>
</dbReference>
<evidence type="ECO:0000256" key="3">
    <source>
        <dbReference type="ARBA" id="ARBA00022475"/>
    </source>
</evidence>
<evidence type="ECO:0000256" key="10">
    <source>
        <dbReference type="ARBA" id="ARBA00030775"/>
    </source>
</evidence>
<dbReference type="RefSeq" id="WP_377723311.1">
    <property type="nucleotide sequence ID" value="NZ_JBHSEW010000001.1"/>
</dbReference>
<evidence type="ECO:0000313" key="14">
    <source>
        <dbReference type="Proteomes" id="UP001595967"/>
    </source>
</evidence>
<name>A0ABV9GW70_9BURK</name>
<dbReference type="NCBIfam" id="TIGR02532">
    <property type="entry name" value="IV_pilin_GFxxxE"/>
    <property type="match status" value="1"/>
</dbReference>
<accession>A0ABV9GW70</accession>
<evidence type="ECO:0000256" key="1">
    <source>
        <dbReference type="ARBA" id="ARBA00004377"/>
    </source>
</evidence>
<evidence type="ECO:0000313" key="13">
    <source>
        <dbReference type="EMBL" id="MFC4620885.1"/>
    </source>
</evidence>
<keyword evidence="14" id="KW-1185">Reference proteome</keyword>
<dbReference type="InterPro" id="IPR022346">
    <property type="entry name" value="T2SS_GspH"/>
</dbReference>
<keyword evidence="4" id="KW-0488">Methylation</keyword>
<comment type="subcellular location">
    <subcellularLocation>
        <location evidence="1">Cell inner membrane</location>
        <topology evidence="1">Single-pass membrane protein</topology>
    </subcellularLocation>
</comment>